<dbReference type="GO" id="GO:0009289">
    <property type="term" value="C:pilus"/>
    <property type="evidence" value="ECO:0007669"/>
    <property type="project" value="UniProtKB-SubCell"/>
</dbReference>
<dbReference type="EMBL" id="AE017042">
    <property type="protein sequence ID" value="AAS62766.1"/>
    <property type="molecule type" value="Genomic_DNA"/>
</dbReference>
<dbReference type="InterPro" id="IPR050263">
    <property type="entry name" value="Bact_Fimbrial_Adh_Pro"/>
</dbReference>
<dbReference type="Gene3D" id="2.60.40.1090">
    <property type="entry name" value="Fimbrial-type adhesion domain"/>
    <property type="match status" value="1"/>
</dbReference>
<dbReference type="Proteomes" id="UP000002490">
    <property type="component" value="Chromosome"/>
</dbReference>
<reference evidence="6" key="2">
    <citation type="submission" date="2003-04" db="EMBL/GenBank/DDBJ databases">
        <authorList>
            <person name="Song Y."/>
            <person name="Tong Z."/>
            <person name="Wang L."/>
            <person name="Han Y."/>
            <person name="Zhang J."/>
            <person name="Pei D."/>
            <person name="Wang J."/>
            <person name="Zhou D."/>
            <person name="Han Y."/>
            <person name="Pang X."/>
            <person name="Zhai J."/>
            <person name="Chen F."/>
            <person name="Qin H."/>
            <person name="Wang J."/>
            <person name="Li S."/>
            <person name="Guo Z."/>
            <person name="Ye C."/>
            <person name="Du Z."/>
            <person name="Lin W."/>
            <person name="Wang J."/>
            <person name="Yu J."/>
            <person name="Yang H."/>
            <person name="Wang J."/>
            <person name="Huang P."/>
            <person name="Yang R."/>
        </authorList>
    </citation>
    <scope>NUCLEOTIDE SEQUENCE</scope>
    <source>
        <strain evidence="6">91001</strain>
    </source>
</reference>
<comment type="subcellular location">
    <subcellularLocation>
        <location evidence="1">Fimbrium</location>
    </subcellularLocation>
</comment>
<dbReference type="GO" id="GO:0007155">
    <property type="term" value="P:cell adhesion"/>
    <property type="evidence" value="ECO:0007669"/>
    <property type="project" value="InterPro"/>
</dbReference>
<reference evidence="7" key="3">
    <citation type="journal article" date="2004" name="DNA Res.">
        <title>Complete genome sequence of Yersinia pestis strain 91001, an isolate avirulent to humans.</title>
        <authorList>
            <person name="Song Y."/>
            <person name="Tong Z."/>
            <person name="Wang J."/>
            <person name="Wang L."/>
            <person name="Guo Z."/>
            <person name="Han Y."/>
            <person name="Zhang J."/>
            <person name="Pei D."/>
            <person name="Zhou D."/>
            <person name="Qin H."/>
            <person name="Pang X."/>
            <person name="Han Y."/>
            <person name="Zhai J."/>
            <person name="Li M."/>
            <person name="Cui B."/>
            <person name="Qi Z."/>
            <person name="Jin L."/>
            <person name="Dai R."/>
            <person name="Chen F."/>
            <person name="Li S."/>
            <person name="Ye C."/>
            <person name="Du Z."/>
            <person name="Lin W."/>
            <person name="Wang J."/>
            <person name="Yu J."/>
            <person name="Yang H."/>
            <person name="Wang J."/>
            <person name="Huang P."/>
            <person name="Yang R."/>
        </authorList>
    </citation>
    <scope>NUCLEOTIDE SEQUENCE [LARGE SCALE GENOMIC DNA]</scope>
    <source>
        <strain evidence="7">91001 / Biovar Mediaevalis</strain>
    </source>
</reference>
<reference evidence="6" key="4">
    <citation type="submission" date="2016-05" db="EMBL/GenBank/DDBJ databases">
        <title>Reannotation of Yersinia pestis strain 91001 based on omics data.</title>
        <authorList>
            <person name="Yiqing M."/>
        </authorList>
    </citation>
    <scope>NUCLEOTIDE SEQUENCE</scope>
    <source>
        <strain evidence="6">91001</strain>
    </source>
</reference>
<accession>Q8D0V5</accession>
<dbReference type="DNASU" id="1146486"/>
<feature type="signal peptide" evidence="4">
    <location>
        <begin position="1"/>
        <end position="25"/>
    </location>
</feature>
<name>Q8D0V5_YERPE</name>
<accession>Q74SM7</accession>
<feature type="chain" id="PRO_5010509491" evidence="4">
    <location>
        <begin position="26"/>
        <end position="184"/>
    </location>
</feature>
<evidence type="ECO:0000256" key="2">
    <source>
        <dbReference type="ARBA" id="ARBA00006671"/>
    </source>
</evidence>
<dbReference type="Pfam" id="PF16970">
    <property type="entry name" value="FimA"/>
    <property type="match status" value="1"/>
</dbReference>
<dbReference type="KEGG" id="ypk:y1539"/>
<dbReference type="Proteomes" id="UP000001019">
    <property type="component" value="Chromosome"/>
</dbReference>
<evidence type="ECO:0000256" key="4">
    <source>
        <dbReference type="SAM" id="SignalP"/>
    </source>
</evidence>
<gene>
    <name evidence="6" type="primary">fimA4</name>
    <name evidence="5" type="ordered locus">y1539</name>
    <name evidence="6" type="ordered locus">YP_2572</name>
</gene>
<dbReference type="EnsemblBacteria" id="AAS62766">
    <property type="protein sequence ID" value="AAS62766"/>
    <property type="gene ID" value="YP_2572"/>
</dbReference>
<evidence type="ECO:0000313" key="6">
    <source>
        <dbReference type="EMBL" id="AAS62766.1"/>
    </source>
</evidence>
<sequence length="184" mass="18883">MNAMRKLNLAVCAVALSVISSTSYAAAGGTVTFNGKLIADTCQVDTASENITVTLPTLSIQSLAVAEAQDGSKDFEIKVLDCPATLTQVGAHFNAIDSSGVNPATGNLVNKAPTDAAGNVEVRLYNVDDSSQIRVGSTGNMVNIVKVGATPGTANLTYAGGYYATDATTPGEVNAKVEYVLAYN</sequence>
<reference evidence="5 8" key="1">
    <citation type="journal article" date="2002" name="J. Bacteriol.">
        <title>Genome sequence of Yersinia pestis KIM.</title>
        <authorList>
            <person name="Deng W."/>
            <person name="Burland V."/>
            <person name="Plunkett G.III."/>
            <person name="Boutin A."/>
            <person name="Mayhew G.F."/>
            <person name="Liss P."/>
            <person name="Perna N.T."/>
            <person name="Rose D.J."/>
            <person name="Mau B."/>
            <person name="Zhou S."/>
            <person name="Schwartz D.C."/>
            <person name="Fetherston J.D."/>
            <person name="Lindler L.E."/>
            <person name="Brubaker R.R."/>
            <person name="Plana G.V."/>
            <person name="Straley S.C."/>
            <person name="McDonough K.A."/>
            <person name="Nilles M.L."/>
            <person name="Matson J.S."/>
            <person name="Blattner F.R."/>
            <person name="Perry R.D."/>
        </authorList>
    </citation>
    <scope>NUCLEOTIDE SEQUENCE [LARGE SCALE GENOMIC DNA]</scope>
    <source>
        <strain evidence="5">KIM</strain>
        <strain evidence="8">KIM10+ / Biovar Mediaevalis</strain>
    </source>
</reference>
<evidence type="ECO:0000256" key="1">
    <source>
        <dbReference type="ARBA" id="ARBA00004561"/>
    </source>
</evidence>
<dbReference type="AlphaFoldDB" id="Q8D0V5"/>
<keyword evidence="4" id="KW-0732">Signal</keyword>
<comment type="similarity">
    <text evidence="2">Belongs to the fimbrial protein family.</text>
</comment>
<protein>
    <submittedName>
        <fullName evidence="5">Fimbrial protein</fullName>
    </submittedName>
</protein>
<evidence type="ECO:0000313" key="5">
    <source>
        <dbReference type="EMBL" id="AAM85110.1"/>
    </source>
</evidence>
<dbReference type="InterPro" id="IPR039458">
    <property type="entry name" value="FimA-like"/>
</dbReference>
<evidence type="ECO:0000256" key="3">
    <source>
        <dbReference type="ARBA" id="ARBA00023263"/>
    </source>
</evidence>
<dbReference type="SUPFAM" id="SSF49401">
    <property type="entry name" value="Bacterial adhesins"/>
    <property type="match status" value="1"/>
</dbReference>
<dbReference type="EMBL" id="AE009952">
    <property type="protein sequence ID" value="AAM85110.1"/>
    <property type="molecule type" value="Genomic_DNA"/>
</dbReference>
<dbReference type="KEGG" id="ypm:YP_2572"/>
<dbReference type="FunFam" id="2.60.40.1090:FF:000036">
    <property type="entry name" value="Frimbrial protein"/>
    <property type="match status" value="1"/>
</dbReference>
<dbReference type="PANTHER" id="PTHR33420">
    <property type="entry name" value="FIMBRIAL SUBUNIT ELFA-RELATED"/>
    <property type="match status" value="1"/>
</dbReference>
<keyword evidence="3" id="KW-0281">Fimbrium</keyword>
<dbReference type="InterPro" id="IPR008966">
    <property type="entry name" value="Adhesion_dom_sf"/>
</dbReference>
<organism evidence="5 8">
    <name type="scientific">Yersinia pestis</name>
    <dbReference type="NCBI Taxonomy" id="632"/>
    <lineage>
        <taxon>Bacteria</taxon>
        <taxon>Pseudomonadati</taxon>
        <taxon>Pseudomonadota</taxon>
        <taxon>Gammaproteobacteria</taxon>
        <taxon>Enterobacterales</taxon>
        <taxon>Yersiniaceae</taxon>
        <taxon>Yersinia</taxon>
    </lineage>
</organism>
<dbReference type="PANTHER" id="PTHR33420:SF10">
    <property type="entry name" value="FIMBRIAE MAJOR SUBUNIT"/>
    <property type="match status" value="1"/>
</dbReference>
<dbReference type="HOGENOM" id="CLU_088965_2_4_6"/>
<dbReference type="InterPro" id="IPR036937">
    <property type="entry name" value="Adhesion_dom_fimbrial_sf"/>
</dbReference>
<evidence type="ECO:0000313" key="8">
    <source>
        <dbReference type="Proteomes" id="UP000002490"/>
    </source>
</evidence>
<proteinExistence type="inferred from homology"/>
<evidence type="ECO:0000313" key="7">
    <source>
        <dbReference type="Proteomes" id="UP000001019"/>
    </source>
</evidence>